<dbReference type="InterPro" id="IPR056906">
    <property type="entry name" value="ORF2/G2P_dom"/>
</dbReference>
<proteinExistence type="predicted"/>
<dbReference type="AlphaFoldDB" id="A0A644YXI4"/>
<feature type="domain" description="Replication-associated protein ORF2/G2P" evidence="1">
    <location>
        <begin position="68"/>
        <end position="168"/>
    </location>
</feature>
<name>A0A644YXI4_9ZZZZ</name>
<evidence type="ECO:0000259" key="1">
    <source>
        <dbReference type="Pfam" id="PF23343"/>
    </source>
</evidence>
<organism evidence="2">
    <name type="scientific">bioreactor metagenome</name>
    <dbReference type="NCBI Taxonomy" id="1076179"/>
    <lineage>
        <taxon>unclassified sequences</taxon>
        <taxon>metagenomes</taxon>
        <taxon>ecological metagenomes</taxon>
    </lineage>
</organism>
<evidence type="ECO:0000313" key="2">
    <source>
        <dbReference type="EMBL" id="MPM33330.1"/>
    </source>
</evidence>
<sequence length="251" mass="28600">MAKRKNIITAGRLVRGVVYTVALPRDDARARSAKLQVSTAARERMNLKASWEKLEAQLAANFTGRDLHVTLTYRDADLPPDKKEAVKRLKKFLTQLRTYRRARGGSLYYIYVTEDKHGDARIHHHIVLNGTGSDYEIIRSLWIYGDDVDFEPIELPGYTALAKYLTKEPREYGKVEVGGRTWTPSLGLKKPEPDAGFVPDNMTLTAPPGAIILDRDEKHNGFGEFVYIKYLLPAPFAKLPDRYQRTPRKKK</sequence>
<reference evidence="2" key="1">
    <citation type="submission" date="2019-08" db="EMBL/GenBank/DDBJ databases">
        <authorList>
            <person name="Kucharzyk K."/>
            <person name="Murdoch R.W."/>
            <person name="Higgins S."/>
            <person name="Loffler F."/>
        </authorList>
    </citation>
    <scope>NUCLEOTIDE SEQUENCE</scope>
</reference>
<protein>
    <recommendedName>
        <fullName evidence="1">Replication-associated protein ORF2/G2P domain-containing protein</fullName>
    </recommendedName>
</protein>
<dbReference type="Pfam" id="PF23343">
    <property type="entry name" value="REP_ORF2-G2P"/>
    <property type="match status" value="1"/>
</dbReference>
<dbReference type="EMBL" id="VSSQ01006627">
    <property type="protein sequence ID" value="MPM33330.1"/>
    <property type="molecule type" value="Genomic_DNA"/>
</dbReference>
<comment type="caution">
    <text evidence="2">The sequence shown here is derived from an EMBL/GenBank/DDBJ whole genome shotgun (WGS) entry which is preliminary data.</text>
</comment>
<accession>A0A644YXI4</accession>
<gene>
    <name evidence="2" type="ORF">SDC9_79903</name>
</gene>